<dbReference type="PANTHER" id="PTHR43537:SF5">
    <property type="entry name" value="UXU OPERON TRANSCRIPTIONAL REGULATOR"/>
    <property type="match status" value="1"/>
</dbReference>
<dbReference type="SMART" id="SM00345">
    <property type="entry name" value="HTH_GNTR"/>
    <property type="match status" value="1"/>
</dbReference>
<keyword evidence="3" id="KW-0804">Transcription</keyword>
<dbReference type="InterPro" id="IPR011711">
    <property type="entry name" value="GntR_C"/>
</dbReference>
<evidence type="ECO:0000313" key="5">
    <source>
        <dbReference type="EMBL" id="MBO1900838.1"/>
    </source>
</evidence>
<keyword evidence="6" id="KW-1185">Reference proteome</keyword>
<evidence type="ECO:0000259" key="4">
    <source>
        <dbReference type="PROSITE" id="PS50949"/>
    </source>
</evidence>
<dbReference type="EMBL" id="JAGDYM010000004">
    <property type="protein sequence ID" value="MBO1900838.1"/>
    <property type="molecule type" value="Genomic_DNA"/>
</dbReference>
<dbReference type="PRINTS" id="PR00035">
    <property type="entry name" value="HTHGNTR"/>
</dbReference>
<dbReference type="InterPro" id="IPR008920">
    <property type="entry name" value="TF_FadR/GntR_C"/>
</dbReference>
<dbReference type="RefSeq" id="WP_208095616.1">
    <property type="nucleotide sequence ID" value="NZ_JAGDYM010000004.1"/>
</dbReference>
<dbReference type="PROSITE" id="PS50949">
    <property type="entry name" value="HTH_GNTR"/>
    <property type="match status" value="1"/>
</dbReference>
<accession>A0A939SAX3</accession>
<dbReference type="PANTHER" id="PTHR43537">
    <property type="entry name" value="TRANSCRIPTIONAL REGULATOR, GNTR FAMILY"/>
    <property type="match status" value="1"/>
</dbReference>
<dbReference type="Pfam" id="PF07729">
    <property type="entry name" value="FCD"/>
    <property type="match status" value="1"/>
</dbReference>
<dbReference type="AlphaFoldDB" id="A0A939SAX3"/>
<dbReference type="Pfam" id="PF00392">
    <property type="entry name" value="GntR"/>
    <property type="match status" value="1"/>
</dbReference>
<feature type="domain" description="HTH gntR-type" evidence="4">
    <location>
        <begin position="14"/>
        <end position="84"/>
    </location>
</feature>
<dbReference type="GO" id="GO:0003700">
    <property type="term" value="F:DNA-binding transcription factor activity"/>
    <property type="evidence" value="ECO:0007669"/>
    <property type="project" value="InterPro"/>
</dbReference>
<dbReference type="InterPro" id="IPR036390">
    <property type="entry name" value="WH_DNA-bd_sf"/>
</dbReference>
<evidence type="ECO:0000256" key="1">
    <source>
        <dbReference type="ARBA" id="ARBA00023015"/>
    </source>
</evidence>
<dbReference type="SUPFAM" id="SSF46785">
    <property type="entry name" value="Winged helix' DNA-binding domain"/>
    <property type="match status" value="1"/>
</dbReference>
<sequence>MARPEFEPTALTRRDASGQIARQLREAITSGVWTPGERLPTEQELAETYDVARATAREALKLLSATGLVQSTRGGQGGTFVTVPDADEIANQLGDAIRLWFRVGNVTIHNVDEAREALETIIAGLAAQRRTEDDLKAIRLAVDAARDLEMEIEEWLDWDIAFHTAISRATKNPILELAMMAVHLIRPLTNKVFVEFLGRQEVLDQHIELAAAIEASDPERAREALRAHVRYLDEVRRDALAALAVEDVPLSDLPLRDSKKR</sequence>
<dbReference type="GO" id="GO:0003677">
    <property type="term" value="F:DNA binding"/>
    <property type="evidence" value="ECO:0007669"/>
    <property type="project" value="UniProtKB-KW"/>
</dbReference>
<proteinExistence type="predicted"/>
<dbReference type="Gene3D" id="1.20.120.530">
    <property type="entry name" value="GntR ligand-binding domain-like"/>
    <property type="match status" value="1"/>
</dbReference>
<comment type="caution">
    <text evidence="5">The sequence shown here is derived from an EMBL/GenBank/DDBJ whole genome shotgun (WGS) entry which is preliminary data.</text>
</comment>
<dbReference type="SMART" id="SM00895">
    <property type="entry name" value="FCD"/>
    <property type="match status" value="1"/>
</dbReference>
<evidence type="ECO:0000256" key="3">
    <source>
        <dbReference type="ARBA" id="ARBA00023163"/>
    </source>
</evidence>
<protein>
    <submittedName>
        <fullName evidence="5">FadR family transcriptional regulator</fullName>
    </submittedName>
</protein>
<evidence type="ECO:0000313" key="6">
    <source>
        <dbReference type="Proteomes" id="UP000664382"/>
    </source>
</evidence>
<dbReference type="Proteomes" id="UP000664382">
    <property type="component" value="Unassembled WGS sequence"/>
</dbReference>
<keyword evidence="1" id="KW-0805">Transcription regulation</keyword>
<gene>
    <name evidence="5" type="ORF">J4H92_02610</name>
</gene>
<evidence type="ECO:0000256" key="2">
    <source>
        <dbReference type="ARBA" id="ARBA00023125"/>
    </source>
</evidence>
<dbReference type="CDD" id="cd07377">
    <property type="entry name" value="WHTH_GntR"/>
    <property type="match status" value="1"/>
</dbReference>
<reference evidence="5" key="1">
    <citation type="submission" date="2021-03" db="EMBL/GenBank/DDBJ databases">
        <title>Leucobacter chromiisoli sp. nov., isolated from chromium-containing soil of chemical plant.</title>
        <authorList>
            <person name="Xu Z."/>
        </authorList>
    </citation>
    <scope>NUCLEOTIDE SEQUENCE</scope>
    <source>
        <strain evidence="5">S27</strain>
    </source>
</reference>
<organism evidence="5 6">
    <name type="scientific">Leucobacter weissii</name>
    <dbReference type="NCBI Taxonomy" id="1983706"/>
    <lineage>
        <taxon>Bacteria</taxon>
        <taxon>Bacillati</taxon>
        <taxon>Actinomycetota</taxon>
        <taxon>Actinomycetes</taxon>
        <taxon>Micrococcales</taxon>
        <taxon>Microbacteriaceae</taxon>
        <taxon>Leucobacter</taxon>
    </lineage>
</organism>
<dbReference type="InterPro" id="IPR000524">
    <property type="entry name" value="Tscrpt_reg_HTH_GntR"/>
</dbReference>
<dbReference type="Gene3D" id="1.10.10.10">
    <property type="entry name" value="Winged helix-like DNA-binding domain superfamily/Winged helix DNA-binding domain"/>
    <property type="match status" value="1"/>
</dbReference>
<name>A0A939SAX3_9MICO</name>
<keyword evidence="2" id="KW-0238">DNA-binding</keyword>
<dbReference type="InterPro" id="IPR036388">
    <property type="entry name" value="WH-like_DNA-bd_sf"/>
</dbReference>
<dbReference type="SUPFAM" id="SSF48008">
    <property type="entry name" value="GntR ligand-binding domain-like"/>
    <property type="match status" value="1"/>
</dbReference>